<proteinExistence type="predicted"/>
<dbReference type="Gene3D" id="2.70.70.10">
    <property type="entry name" value="Glucose Permease (Domain IIA)"/>
    <property type="match status" value="1"/>
</dbReference>
<comment type="caution">
    <text evidence="2">The sequence shown here is derived from an EMBL/GenBank/DDBJ whole genome shotgun (WGS) entry which is preliminary data.</text>
</comment>
<dbReference type="PANTHER" id="PTHR21666:SF285">
    <property type="entry name" value="M23 FAMILY METALLOPEPTIDASE"/>
    <property type="match status" value="1"/>
</dbReference>
<dbReference type="Proteomes" id="UP000220828">
    <property type="component" value="Unassembled WGS sequence"/>
</dbReference>
<dbReference type="PANTHER" id="PTHR21666">
    <property type="entry name" value="PEPTIDASE-RELATED"/>
    <property type="match status" value="1"/>
</dbReference>
<sequence>MKYLIPFCLMAVTSFAQIQYPKDYFRLPLNIPLELSGCFGELRNNHFHSGFDIKTQQREGLPVFAVAEGYVSRIKIATFGYGKAIYVTHPNGFTTVYGHLSKGYGKIEKKIKEMQYKQELYEVDFFLKPDELPIQKSDTIAFSGNTGGSGGPHLHFEFRETATEKILNPMLFGFDQYIKDHKKPILNNVLIYPIDEKSVVNQSNMPIIANLTLQKDGSYWSDKVLASGKLGFAINAYDMFSTGYNKYGVYKVVLKNNEKPLFSYQFDGFTFDQFRYINAFLDYNKLQKSNQRYQKLFMKTPFDLKLIETDSDHGMITTNDAEQNTTYTIEISDFHQNTTRVKIPVLFDVLPVKNNQMPDPSPYFINQKREQIFEKDQVEVTFPKGVFYDNFNMNFQVSKDTLTLHNKYTPVHQYFSIKWKLENPAFKDLSKVFIAQVEGRKLDYLETTLKNNVLYAKSRELGTYVLAQDTIAPKIGIAKSIEGKNIARQKNITLTISDNLSGIKTFHGYLNNQWILFEYEYKNKSIVYQFDDRLQEGENKLKVIVTDYVGNSTTFETSFQYQVRPE</sequence>
<dbReference type="CDD" id="cd12797">
    <property type="entry name" value="M23_peptidase"/>
    <property type="match status" value="1"/>
</dbReference>
<dbReference type="InterPro" id="IPR050570">
    <property type="entry name" value="Cell_wall_metabolism_enzyme"/>
</dbReference>
<dbReference type="AlphaFoldDB" id="A0A2H3KXG1"/>
<dbReference type="InterPro" id="IPR016047">
    <property type="entry name" value="M23ase_b-sheet_dom"/>
</dbReference>
<accession>A0A2H3KXG1</accession>
<name>A0A2H3KXG1_9FLAO</name>
<reference evidence="2 3" key="1">
    <citation type="submission" date="2017-09" db="EMBL/GenBank/DDBJ databases">
        <title>Whole genomes of Flavobacteriaceae.</title>
        <authorList>
            <person name="Stine C."/>
            <person name="Li C."/>
            <person name="Tadesse D."/>
        </authorList>
    </citation>
    <scope>NUCLEOTIDE SEQUENCE [LARGE SCALE GENOMIC DNA]</scope>
    <source>
        <strain evidence="2 3">ATCC 35036</strain>
    </source>
</reference>
<dbReference type="InterPro" id="IPR011055">
    <property type="entry name" value="Dup_hybrid_motif"/>
</dbReference>
<evidence type="ECO:0000313" key="2">
    <source>
        <dbReference type="EMBL" id="PDS24135.1"/>
    </source>
</evidence>
<dbReference type="Pfam" id="PF01551">
    <property type="entry name" value="Peptidase_M23"/>
    <property type="match status" value="1"/>
</dbReference>
<dbReference type="GO" id="GO:0004222">
    <property type="term" value="F:metalloendopeptidase activity"/>
    <property type="evidence" value="ECO:0007669"/>
    <property type="project" value="TreeGrafter"/>
</dbReference>
<evidence type="ECO:0000313" key="3">
    <source>
        <dbReference type="Proteomes" id="UP000220828"/>
    </source>
</evidence>
<evidence type="ECO:0000259" key="1">
    <source>
        <dbReference type="Pfam" id="PF01551"/>
    </source>
</evidence>
<feature type="domain" description="M23ase beta-sheet core" evidence="1">
    <location>
        <begin position="47"/>
        <end position="113"/>
    </location>
</feature>
<gene>
    <name evidence="2" type="ORF">B0A77_09095</name>
</gene>
<dbReference type="SUPFAM" id="SSF51261">
    <property type="entry name" value="Duplicated hybrid motif"/>
    <property type="match status" value="1"/>
</dbReference>
<dbReference type="EMBL" id="PCMW01000047">
    <property type="protein sequence ID" value="PDS24135.1"/>
    <property type="molecule type" value="Genomic_DNA"/>
</dbReference>
<dbReference type="OrthoDB" id="9810477at2"/>
<dbReference type="RefSeq" id="WP_097554227.1">
    <property type="nucleotide sequence ID" value="NZ_PCMW01000047.1"/>
</dbReference>
<protein>
    <submittedName>
        <fullName evidence="2">Peptidase M23</fullName>
    </submittedName>
</protein>
<organism evidence="2 3">
    <name type="scientific">Flavobacterium branchiophilum</name>
    <dbReference type="NCBI Taxonomy" id="55197"/>
    <lineage>
        <taxon>Bacteria</taxon>
        <taxon>Pseudomonadati</taxon>
        <taxon>Bacteroidota</taxon>
        <taxon>Flavobacteriia</taxon>
        <taxon>Flavobacteriales</taxon>
        <taxon>Flavobacteriaceae</taxon>
        <taxon>Flavobacterium</taxon>
    </lineage>
</organism>